<comment type="function">
    <text evidence="7">Thiolesterase that catalyzes the hydrolysis of S-D-lactoyl-glutathione to form glutathione and D-lactic acid.</text>
</comment>
<dbReference type="Pfam" id="PF00753">
    <property type="entry name" value="Lactamase_B"/>
    <property type="match status" value="1"/>
</dbReference>
<dbReference type="PANTHER" id="PTHR11935:SF94">
    <property type="entry name" value="TENZING NORGAY, ISOFORM C"/>
    <property type="match status" value="1"/>
</dbReference>
<dbReference type="Gene3D" id="3.60.15.10">
    <property type="entry name" value="Ribonuclease Z/Hydroxyacylglutathione hydrolase-like"/>
    <property type="match status" value="1"/>
</dbReference>
<feature type="domain" description="Metallo-beta-lactamase" evidence="8">
    <location>
        <begin position="13"/>
        <end position="175"/>
    </location>
</feature>
<comment type="subunit">
    <text evidence="7">Monomer.</text>
</comment>
<dbReference type="CDD" id="cd07723">
    <property type="entry name" value="hydroxyacylglutathione_hydrolase_MBL-fold"/>
    <property type="match status" value="1"/>
</dbReference>
<comment type="similarity">
    <text evidence="3 7">Belongs to the metallo-beta-lactamase superfamily. Glyoxalase II family.</text>
</comment>
<dbReference type="InterPro" id="IPR017782">
    <property type="entry name" value="Hydroxyacylglutathione_Hdrlase"/>
</dbReference>
<dbReference type="EC" id="3.1.2.6" evidence="7"/>
<keyword evidence="4 7" id="KW-0479">Metal-binding</keyword>
<comment type="catalytic activity">
    <reaction evidence="1 7">
        <text>an S-(2-hydroxyacyl)glutathione + H2O = a 2-hydroxy carboxylate + glutathione + H(+)</text>
        <dbReference type="Rhea" id="RHEA:21864"/>
        <dbReference type="ChEBI" id="CHEBI:15377"/>
        <dbReference type="ChEBI" id="CHEBI:15378"/>
        <dbReference type="ChEBI" id="CHEBI:57925"/>
        <dbReference type="ChEBI" id="CHEBI:58896"/>
        <dbReference type="ChEBI" id="CHEBI:71261"/>
        <dbReference type="EC" id="3.1.2.6"/>
    </reaction>
</comment>
<reference evidence="9 10" key="1">
    <citation type="submission" date="2020-05" db="EMBL/GenBank/DDBJ databases">
        <title>Aquincola sp. isolate from soil.</title>
        <authorList>
            <person name="Han J."/>
            <person name="Kim D.-U."/>
        </authorList>
    </citation>
    <scope>NUCLEOTIDE SEQUENCE [LARGE SCALE GENOMIC DNA]</scope>
    <source>
        <strain evidence="9 10">S2</strain>
    </source>
</reference>
<dbReference type="HAMAP" id="MF_01374">
    <property type="entry name" value="Glyoxalase_2"/>
    <property type="match status" value="1"/>
</dbReference>
<comment type="cofactor">
    <cofactor evidence="7">
        <name>Zn(2+)</name>
        <dbReference type="ChEBI" id="CHEBI:29105"/>
    </cofactor>
    <text evidence="7">Binds 2 Zn(2+) ions per subunit.</text>
</comment>
<feature type="binding site" evidence="7">
    <location>
        <position position="135"/>
    </location>
    <ligand>
        <name>Zn(2+)</name>
        <dbReference type="ChEBI" id="CHEBI:29105"/>
        <label>2</label>
    </ligand>
</feature>
<evidence type="ECO:0000313" key="10">
    <source>
        <dbReference type="Proteomes" id="UP000737171"/>
    </source>
</evidence>
<evidence type="ECO:0000256" key="2">
    <source>
        <dbReference type="ARBA" id="ARBA00004963"/>
    </source>
</evidence>
<dbReference type="PANTHER" id="PTHR11935">
    <property type="entry name" value="BETA LACTAMASE DOMAIN"/>
    <property type="match status" value="1"/>
</dbReference>
<dbReference type="InterPro" id="IPR032282">
    <property type="entry name" value="HAGH_C"/>
</dbReference>
<dbReference type="InterPro" id="IPR035680">
    <property type="entry name" value="Clx_II_MBL"/>
</dbReference>
<comment type="pathway">
    <text evidence="2 7">Secondary metabolite metabolism; methylglyoxal degradation; (R)-lactate from methylglyoxal: step 2/2.</text>
</comment>
<evidence type="ECO:0000313" key="9">
    <source>
        <dbReference type="EMBL" id="NRF71437.1"/>
    </source>
</evidence>
<name>A0ABX2ESE0_9BURK</name>
<protein>
    <recommendedName>
        <fullName evidence="7">Hydroxyacylglutathione hydrolase</fullName>
        <ecNumber evidence="7">3.1.2.6</ecNumber>
    </recommendedName>
    <alternativeName>
        <fullName evidence="7">Glyoxalase II</fullName>
        <shortName evidence="7">Glx II</shortName>
    </alternativeName>
</protein>
<organism evidence="9 10">
    <name type="scientific">Pseudaquabacterium terrae</name>
    <dbReference type="NCBI Taxonomy" id="2732868"/>
    <lineage>
        <taxon>Bacteria</taxon>
        <taxon>Pseudomonadati</taxon>
        <taxon>Pseudomonadota</taxon>
        <taxon>Betaproteobacteria</taxon>
        <taxon>Burkholderiales</taxon>
        <taxon>Sphaerotilaceae</taxon>
        <taxon>Pseudaquabacterium</taxon>
    </lineage>
</organism>
<feature type="binding site" evidence="7">
    <location>
        <position position="60"/>
    </location>
    <ligand>
        <name>Zn(2+)</name>
        <dbReference type="ChEBI" id="CHEBI:29105"/>
        <label>2</label>
    </ligand>
</feature>
<dbReference type="GO" id="GO:0016787">
    <property type="term" value="F:hydrolase activity"/>
    <property type="evidence" value="ECO:0007669"/>
    <property type="project" value="UniProtKB-KW"/>
</dbReference>
<evidence type="ECO:0000256" key="7">
    <source>
        <dbReference type="HAMAP-Rule" id="MF_01374"/>
    </source>
</evidence>
<comment type="caution">
    <text evidence="9">The sequence shown here is derived from an EMBL/GenBank/DDBJ whole genome shotgun (WGS) entry which is preliminary data.</text>
</comment>
<accession>A0ABX2ESE0</accession>
<feature type="binding site" evidence="7">
    <location>
        <position position="61"/>
    </location>
    <ligand>
        <name>Zn(2+)</name>
        <dbReference type="ChEBI" id="CHEBI:29105"/>
        <label>2</label>
    </ligand>
</feature>
<feature type="binding site" evidence="7">
    <location>
        <position position="115"/>
    </location>
    <ligand>
        <name>Zn(2+)</name>
        <dbReference type="ChEBI" id="CHEBI:29105"/>
        <label>1</label>
    </ligand>
</feature>
<evidence type="ECO:0000256" key="1">
    <source>
        <dbReference type="ARBA" id="ARBA00001623"/>
    </source>
</evidence>
<feature type="binding site" evidence="7">
    <location>
        <position position="175"/>
    </location>
    <ligand>
        <name>Zn(2+)</name>
        <dbReference type="ChEBI" id="CHEBI:29105"/>
        <label>2</label>
    </ligand>
</feature>
<feature type="binding site" evidence="7">
    <location>
        <position position="135"/>
    </location>
    <ligand>
        <name>Zn(2+)</name>
        <dbReference type="ChEBI" id="CHEBI:29105"/>
        <label>1</label>
    </ligand>
</feature>
<feature type="binding site" evidence="7">
    <location>
        <position position="58"/>
    </location>
    <ligand>
        <name>Zn(2+)</name>
        <dbReference type="ChEBI" id="CHEBI:29105"/>
        <label>1</label>
    </ligand>
</feature>
<evidence type="ECO:0000259" key="8">
    <source>
        <dbReference type="SMART" id="SM00849"/>
    </source>
</evidence>
<evidence type="ECO:0000256" key="3">
    <source>
        <dbReference type="ARBA" id="ARBA00006759"/>
    </source>
</evidence>
<feature type="binding site" evidence="7">
    <location>
        <position position="56"/>
    </location>
    <ligand>
        <name>Zn(2+)</name>
        <dbReference type="ChEBI" id="CHEBI:29105"/>
        <label>1</label>
    </ligand>
</feature>
<evidence type="ECO:0000256" key="4">
    <source>
        <dbReference type="ARBA" id="ARBA00022723"/>
    </source>
</evidence>
<gene>
    <name evidence="7" type="primary">gloB</name>
    <name evidence="9" type="ORF">HLB44_31070</name>
</gene>
<keyword evidence="6 7" id="KW-0862">Zinc</keyword>
<dbReference type="SUPFAM" id="SSF56281">
    <property type="entry name" value="Metallo-hydrolase/oxidoreductase"/>
    <property type="match status" value="1"/>
</dbReference>
<dbReference type="RefSeq" id="WP_173132629.1">
    <property type="nucleotide sequence ID" value="NZ_JABRWJ010000012.1"/>
</dbReference>
<keyword evidence="5 7" id="KW-0378">Hydrolase</keyword>
<keyword evidence="10" id="KW-1185">Reference proteome</keyword>
<dbReference type="Proteomes" id="UP000737171">
    <property type="component" value="Unassembled WGS sequence"/>
</dbReference>
<evidence type="ECO:0000256" key="6">
    <source>
        <dbReference type="ARBA" id="ARBA00022833"/>
    </source>
</evidence>
<dbReference type="SMART" id="SM00849">
    <property type="entry name" value="Lactamase_B"/>
    <property type="match status" value="1"/>
</dbReference>
<proteinExistence type="inferred from homology"/>
<sequence>MLVERIWTDNAYRNYNYLIACPESGEALAIDPLDHEKCLNAARVRGWQITQILNTHEHLDHTGGNAAVVAATGAKVIAHHLAGTRIAGVDRGVKAGDVIKVGRTVELECLDTPGHTMCHICLRAHGDKPALFSGDTLFNAGAGNCHNGGNVEELYTTFAEQLARLPEDTQVYPGHDYIENNLKFTLAREPDNAAARSLLPEVSVQNAAAAPVTTLGQEKQFNTFLRLTSPSVIAHLREVFPDLPEHPDPKTVFVKLRELRNKW</sequence>
<evidence type="ECO:0000256" key="5">
    <source>
        <dbReference type="ARBA" id="ARBA00022801"/>
    </source>
</evidence>
<dbReference type="InterPro" id="IPR036866">
    <property type="entry name" value="RibonucZ/Hydroxyglut_hydro"/>
</dbReference>
<dbReference type="Pfam" id="PF16123">
    <property type="entry name" value="HAGH_C"/>
    <property type="match status" value="1"/>
</dbReference>
<dbReference type="EMBL" id="JABRWJ010000012">
    <property type="protein sequence ID" value="NRF71437.1"/>
    <property type="molecule type" value="Genomic_DNA"/>
</dbReference>
<dbReference type="InterPro" id="IPR001279">
    <property type="entry name" value="Metallo-B-lactamas"/>
</dbReference>